<sequence length="183" mass="20832">MTDQYEIRNRALQVLGDCEKQSYTAVHNAIVDLRRNPVPGDDRILWPFLAHDDSMVVAVALYTLFRIHEQHDVLRSIVKRIARQGDERERDDLDRPIQSTAIVLLGDSAKEDESIALELLEIAEANSTPDTPRERAWQLLADLHGVKWPSHATEEMILRPDSEVSEQIRADVRRAMASKSGED</sequence>
<evidence type="ECO:0000313" key="2">
    <source>
        <dbReference type="Proteomes" id="UP000317093"/>
    </source>
</evidence>
<protein>
    <recommendedName>
        <fullName evidence="3">HEAT repeat protein</fullName>
    </recommendedName>
</protein>
<dbReference type="KEGG" id="knv:Pan216_13070"/>
<accession>A0A518B0G6</accession>
<keyword evidence="2" id="KW-1185">Reference proteome</keyword>
<gene>
    <name evidence="1" type="ORF">Pan216_13070</name>
</gene>
<dbReference type="Proteomes" id="UP000317093">
    <property type="component" value="Chromosome"/>
</dbReference>
<evidence type="ECO:0008006" key="3">
    <source>
        <dbReference type="Google" id="ProtNLM"/>
    </source>
</evidence>
<evidence type="ECO:0000313" key="1">
    <source>
        <dbReference type="EMBL" id="QDU60466.1"/>
    </source>
</evidence>
<dbReference type="EMBL" id="CP036279">
    <property type="protein sequence ID" value="QDU60466.1"/>
    <property type="molecule type" value="Genomic_DNA"/>
</dbReference>
<name>A0A518B0G6_9BACT</name>
<proteinExistence type="predicted"/>
<reference evidence="1 2" key="1">
    <citation type="submission" date="2019-02" db="EMBL/GenBank/DDBJ databases">
        <title>Deep-cultivation of Planctomycetes and their phenomic and genomic characterization uncovers novel biology.</title>
        <authorList>
            <person name="Wiegand S."/>
            <person name="Jogler M."/>
            <person name="Boedeker C."/>
            <person name="Pinto D."/>
            <person name="Vollmers J."/>
            <person name="Rivas-Marin E."/>
            <person name="Kohn T."/>
            <person name="Peeters S.H."/>
            <person name="Heuer A."/>
            <person name="Rast P."/>
            <person name="Oberbeckmann S."/>
            <person name="Bunk B."/>
            <person name="Jeske O."/>
            <person name="Meyerdierks A."/>
            <person name="Storesund J.E."/>
            <person name="Kallscheuer N."/>
            <person name="Luecker S."/>
            <person name="Lage O.M."/>
            <person name="Pohl T."/>
            <person name="Merkel B.J."/>
            <person name="Hornburger P."/>
            <person name="Mueller R.-W."/>
            <person name="Bruemmer F."/>
            <person name="Labrenz M."/>
            <person name="Spormann A.M."/>
            <person name="Op den Camp H."/>
            <person name="Overmann J."/>
            <person name="Amann R."/>
            <person name="Jetten M.S.M."/>
            <person name="Mascher T."/>
            <person name="Medema M.H."/>
            <person name="Devos D.P."/>
            <person name="Kaster A.-K."/>
            <person name="Ovreas L."/>
            <person name="Rohde M."/>
            <person name="Galperin M.Y."/>
            <person name="Jogler C."/>
        </authorList>
    </citation>
    <scope>NUCLEOTIDE SEQUENCE [LARGE SCALE GENOMIC DNA]</scope>
    <source>
        <strain evidence="1 2">Pan216</strain>
    </source>
</reference>
<organism evidence="1 2">
    <name type="scientific">Kolteria novifilia</name>
    <dbReference type="NCBI Taxonomy" id="2527975"/>
    <lineage>
        <taxon>Bacteria</taxon>
        <taxon>Pseudomonadati</taxon>
        <taxon>Planctomycetota</taxon>
        <taxon>Planctomycetia</taxon>
        <taxon>Kolteriales</taxon>
        <taxon>Kolteriaceae</taxon>
        <taxon>Kolteria</taxon>
    </lineage>
</organism>
<dbReference type="AlphaFoldDB" id="A0A518B0G6"/>